<evidence type="ECO:0000313" key="2">
    <source>
        <dbReference type="Proteomes" id="UP000249464"/>
    </source>
</evidence>
<evidence type="ECO:0000313" key="1">
    <source>
        <dbReference type="EMBL" id="SGY63367.1"/>
    </source>
</evidence>
<protein>
    <submittedName>
        <fullName evidence="1">BQ5605_C007g04794 protein</fullName>
    </submittedName>
</protein>
<keyword evidence="2" id="KW-1185">Reference proteome</keyword>
<reference evidence="1 2" key="1">
    <citation type="submission" date="2016-11" db="EMBL/GenBank/DDBJ databases">
        <authorList>
            <person name="Jaros S."/>
            <person name="Januszkiewicz K."/>
            <person name="Wedrychowicz H."/>
        </authorList>
    </citation>
    <scope>NUCLEOTIDE SEQUENCE [LARGE SCALE GENOMIC DNA]</scope>
</reference>
<dbReference type="AlphaFoldDB" id="A0A2X0MC39"/>
<sequence length="60" mass="6526">MSHKTSSHELRHATSLAFCATPLHLPKSRFGLSRVPPRLPTSRAVKDCQASCARTPESPA</sequence>
<dbReference type="EMBL" id="FQNC01000045">
    <property type="protein sequence ID" value="SGY63367.1"/>
    <property type="molecule type" value="Genomic_DNA"/>
</dbReference>
<dbReference type="Proteomes" id="UP000249464">
    <property type="component" value="Unassembled WGS sequence"/>
</dbReference>
<gene>
    <name evidence="1" type="primary">BQ5605_C007g04794</name>
    <name evidence="1" type="ORF">BQ5605_C007G04794</name>
</gene>
<proteinExistence type="predicted"/>
<name>A0A2X0MC39_9BASI</name>
<organism evidence="1 2">
    <name type="scientific">Microbotryum silenes-dioicae</name>
    <dbReference type="NCBI Taxonomy" id="796604"/>
    <lineage>
        <taxon>Eukaryota</taxon>
        <taxon>Fungi</taxon>
        <taxon>Dikarya</taxon>
        <taxon>Basidiomycota</taxon>
        <taxon>Pucciniomycotina</taxon>
        <taxon>Microbotryomycetes</taxon>
        <taxon>Microbotryales</taxon>
        <taxon>Microbotryaceae</taxon>
        <taxon>Microbotryum</taxon>
    </lineage>
</organism>
<accession>A0A2X0MC39</accession>